<proteinExistence type="predicted"/>
<protein>
    <submittedName>
        <fullName evidence="2">Site-specific integrase</fullName>
    </submittedName>
</protein>
<keyword evidence="3" id="KW-1185">Reference proteome</keyword>
<dbReference type="InterPro" id="IPR011010">
    <property type="entry name" value="DNA_brk_join_enz"/>
</dbReference>
<evidence type="ECO:0000313" key="3">
    <source>
        <dbReference type="Proteomes" id="UP001597304"/>
    </source>
</evidence>
<dbReference type="Proteomes" id="UP001597304">
    <property type="component" value="Unassembled WGS sequence"/>
</dbReference>
<evidence type="ECO:0000313" key="2">
    <source>
        <dbReference type="EMBL" id="MFD1712121.1"/>
    </source>
</evidence>
<sequence length="396" mass="44312">MIFLRPLGVLNSALSHSVLIIGWAYMDEKSSDGAFRAKAFANRILEEEMVGESLAKSTVNLYLRKLEQIAKRPSIGGYWKLTPEIIVRDFTKRVESKAITQATARLEKAVALFWIAAEGRSAYDSNSSELWRFECAYNDIISTPIGELSVNSKNTSSKKAKAFPDEAFDMLMNEAFTSGSESLLDSLIFIRVNLFLGLRPVEWLNARIINYQHRNALGEHIFQPDGSAKISPALEVLNAKHSTVRGNGHMRIILLDSIDDEGIRYIQQWIGLISKLKTDRLMSLSEEEIYKKIYGSMQRTIRRVLIKAGWQGQKPTLYSTRHQAVANARADGLTEKEIAALFGHSSTNTARRHYGKKIAGYSGRTMRPAPESIWAVRSTVAVRPKPPRGEPSPALG</sequence>
<dbReference type="SUPFAM" id="SSF56349">
    <property type="entry name" value="DNA breaking-rejoining enzymes"/>
    <property type="match status" value="1"/>
</dbReference>
<comment type="caution">
    <text evidence="2">The sequence shown here is derived from an EMBL/GenBank/DDBJ whole genome shotgun (WGS) entry which is preliminary data.</text>
</comment>
<dbReference type="Gene3D" id="1.10.443.10">
    <property type="entry name" value="Intergrase catalytic core"/>
    <property type="match status" value="1"/>
</dbReference>
<organism evidence="2 3">
    <name type="scientific">Ottowia flava</name>
    <dbReference type="NCBI Taxonomy" id="2675430"/>
    <lineage>
        <taxon>Bacteria</taxon>
        <taxon>Pseudomonadati</taxon>
        <taxon>Pseudomonadota</taxon>
        <taxon>Betaproteobacteria</taxon>
        <taxon>Burkholderiales</taxon>
        <taxon>Comamonadaceae</taxon>
        <taxon>Ottowia</taxon>
    </lineage>
</organism>
<keyword evidence="1" id="KW-0233">DNA recombination</keyword>
<evidence type="ECO:0000256" key="1">
    <source>
        <dbReference type="ARBA" id="ARBA00023172"/>
    </source>
</evidence>
<dbReference type="EMBL" id="JBHUEJ010000036">
    <property type="protein sequence ID" value="MFD1712121.1"/>
    <property type="molecule type" value="Genomic_DNA"/>
</dbReference>
<reference evidence="3" key="1">
    <citation type="journal article" date="2019" name="Int. J. Syst. Evol. Microbiol.">
        <title>The Global Catalogue of Microorganisms (GCM) 10K type strain sequencing project: providing services to taxonomists for standard genome sequencing and annotation.</title>
        <authorList>
            <consortium name="The Broad Institute Genomics Platform"/>
            <consortium name="The Broad Institute Genome Sequencing Center for Infectious Disease"/>
            <person name="Wu L."/>
            <person name="Ma J."/>
        </authorList>
    </citation>
    <scope>NUCLEOTIDE SEQUENCE [LARGE SCALE GENOMIC DNA]</scope>
    <source>
        <strain evidence="3">LMG 29247</strain>
    </source>
</reference>
<dbReference type="InterPro" id="IPR013762">
    <property type="entry name" value="Integrase-like_cat_sf"/>
</dbReference>
<name>A0ABW4KZ97_9BURK</name>
<dbReference type="RefSeq" id="WP_147912295.1">
    <property type="nucleotide sequence ID" value="NZ_JBHUEJ010000036.1"/>
</dbReference>
<gene>
    <name evidence="2" type="ORF">ACFSF0_16035</name>
</gene>
<accession>A0ABW4KZ97</accession>